<protein>
    <submittedName>
        <fullName evidence="1">tRNA 2-thiocytidine biosynthesis protein ttcA</fullName>
    </submittedName>
</protein>
<name>A0A0L7L098_OPEBR</name>
<comment type="caution">
    <text evidence="1">The sequence shown here is derived from an EMBL/GenBank/DDBJ whole genome shotgun (WGS) entry which is preliminary data.</text>
</comment>
<dbReference type="STRING" id="104452.A0A0L7L098"/>
<proteinExistence type="predicted"/>
<keyword evidence="2" id="KW-1185">Reference proteome</keyword>
<evidence type="ECO:0000313" key="1">
    <source>
        <dbReference type="EMBL" id="KOB68928.1"/>
    </source>
</evidence>
<dbReference type="Proteomes" id="UP000037510">
    <property type="component" value="Unassembled WGS sequence"/>
</dbReference>
<accession>A0A0L7L098</accession>
<dbReference type="AlphaFoldDB" id="A0A0L7L098"/>
<dbReference type="SUPFAM" id="SSF52402">
    <property type="entry name" value="Adenine nucleotide alpha hydrolases-like"/>
    <property type="match status" value="2"/>
</dbReference>
<reference evidence="1 2" key="1">
    <citation type="journal article" date="2015" name="Genome Biol. Evol.">
        <title>The genome of winter moth (Operophtera brumata) provides a genomic perspective on sexual dimorphism and phenology.</title>
        <authorList>
            <person name="Derks M.F."/>
            <person name="Smit S."/>
            <person name="Salis L."/>
            <person name="Schijlen E."/>
            <person name="Bossers A."/>
            <person name="Mateman C."/>
            <person name="Pijl A.S."/>
            <person name="de Ridder D."/>
            <person name="Groenen M.A."/>
            <person name="Visser M.E."/>
            <person name="Megens H.J."/>
        </authorList>
    </citation>
    <scope>NUCLEOTIDE SEQUENCE [LARGE SCALE GENOMIC DNA]</scope>
    <source>
        <strain evidence="1">WM2013NL</strain>
        <tissue evidence="1">Head and thorax</tissue>
    </source>
</reference>
<dbReference type="PANTHER" id="PTHR43686">
    <property type="entry name" value="SULFURTRANSFERASE-RELATED"/>
    <property type="match status" value="1"/>
</dbReference>
<dbReference type="InterPro" id="IPR014729">
    <property type="entry name" value="Rossmann-like_a/b/a_fold"/>
</dbReference>
<dbReference type="Gene3D" id="3.40.50.620">
    <property type="entry name" value="HUPs"/>
    <property type="match status" value="2"/>
</dbReference>
<evidence type="ECO:0000313" key="2">
    <source>
        <dbReference type="Proteomes" id="UP000037510"/>
    </source>
</evidence>
<gene>
    <name evidence="1" type="ORF">OBRU01_17541</name>
</gene>
<dbReference type="EMBL" id="JTDY01003840">
    <property type="protein sequence ID" value="KOB68928.1"/>
    <property type="molecule type" value="Genomic_DNA"/>
</dbReference>
<organism evidence="1 2">
    <name type="scientific">Operophtera brumata</name>
    <name type="common">Winter moth</name>
    <name type="synonym">Phalaena brumata</name>
    <dbReference type="NCBI Taxonomy" id="104452"/>
    <lineage>
        <taxon>Eukaryota</taxon>
        <taxon>Metazoa</taxon>
        <taxon>Ecdysozoa</taxon>
        <taxon>Arthropoda</taxon>
        <taxon>Hexapoda</taxon>
        <taxon>Insecta</taxon>
        <taxon>Pterygota</taxon>
        <taxon>Neoptera</taxon>
        <taxon>Endopterygota</taxon>
        <taxon>Lepidoptera</taxon>
        <taxon>Glossata</taxon>
        <taxon>Ditrysia</taxon>
        <taxon>Geometroidea</taxon>
        <taxon>Geometridae</taxon>
        <taxon>Larentiinae</taxon>
        <taxon>Operophtera</taxon>
    </lineage>
</organism>
<dbReference type="PANTHER" id="PTHR43686:SF1">
    <property type="entry name" value="AMINOTRAN_5 DOMAIN-CONTAINING PROTEIN"/>
    <property type="match status" value="1"/>
</dbReference>
<sequence length="95" mass="10618">MIRAGDKVLVCLSGGQDSIALLHTMHQYQFYARSKGMHFSIAASMLSEFNMIRAGDKVLVCLSGGQDSIALLHTMHQYQFYARSKGMHFSIGEYL</sequence>